<evidence type="ECO:0000256" key="1">
    <source>
        <dbReference type="SAM" id="Phobius"/>
    </source>
</evidence>
<keyword evidence="1" id="KW-0472">Membrane</keyword>
<feature type="transmembrane region" description="Helical" evidence="1">
    <location>
        <begin position="21"/>
        <end position="42"/>
    </location>
</feature>
<accession>A0A1H5WK10</accession>
<dbReference type="AlphaFoldDB" id="A0A1H5WK10"/>
<protein>
    <submittedName>
        <fullName evidence="2">Uncharacterized protein</fullName>
    </submittedName>
</protein>
<keyword evidence="3" id="KW-1185">Reference proteome</keyword>
<name>A0A1H5WK10_9RHOB</name>
<keyword evidence="1" id="KW-1133">Transmembrane helix</keyword>
<sequence>MTRWFLRMAKWAHRPPSEARVKLVLAIIAIVLIIYGIEWLGLWPDWAKTGKMRP</sequence>
<dbReference type="EMBL" id="FNVD01000008">
    <property type="protein sequence ID" value="SEF99237.1"/>
    <property type="molecule type" value="Genomic_DNA"/>
</dbReference>
<dbReference type="RefSeq" id="WP_200822754.1">
    <property type="nucleotide sequence ID" value="NZ_FNVD01000008.1"/>
</dbReference>
<keyword evidence="1" id="KW-0812">Transmembrane</keyword>
<reference evidence="2 3" key="1">
    <citation type="submission" date="2016-10" db="EMBL/GenBank/DDBJ databases">
        <authorList>
            <person name="de Groot N.N."/>
        </authorList>
    </citation>
    <scope>NUCLEOTIDE SEQUENCE [LARGE SCALE GENOMIC DNA]</scope>
    <source>
        <strain evidence="2 3">DSM 23413</strain>
    </source>
</reference>
<evidence type="ECO:0000313" key="2">
    <source>
        <dbReference type="EMBL" id="SEF99237.1"/>
    </source>
</evidence>
<evidence type="ECO:0000313" key="3">
    <source>
        <dbReference type="Proteomes" id="UP000236742"/>
    </source>
</evidence>
<dbReference type="Proteomes" id="UP000236742">
    <property type="component" value="Unassembled WGS sequence"/>
</dbReference>
<organism evidence="2 3">
    <name type="scientific">Jhaorihella thermophila</name>
    <dbReference type="NCBI Taxonomy" id="488547"/>
    <lineage>
        <taxon>Bacteria</taxon>
        <taxon>Pseudomonadati</taxon>
        <taxon>Pseudomonadota</taxon>
        <taxon>Alphaproteobacteria</taxon>
        <taxon>Rhodobacterales</taxon>
        <taxon>Paracoccaceae</taxon>
        <taxon>Jhaorihella</taxon>
    </lineage>
</organism>
<gene>
    <name evidence="2" type="ORF">SAMN05421751_10848</name>
</gene>
<proteinExistence type="predicted"/>